<accession>A0A9Q8V9Z6</accession>
<reference evidence="2" key="1">
    <citation type="submission" date="2021-11" db="EMBL/GenBank/DDBJ databases">
        <title>Purpureocillium_takamizusanense_genome.</title>
        <authorList>
            <person name="Nguyen N.-H."/>
        </authorList>
    </citation>
    <scope>NUCLEOTIDE SEQUENCE</scope>
    <source>
        <strain evidence="2">PT3</strain>
    </source>
</reference>
<dbReference type="GeneID" id="72067026"/>
<dbReference type="EMBL" id="CP086357">
    <property type="protein sequence ID" value="UNI18830.1"/>
    <property type="molecule type" value="Genomic_DNA"/>
</dbReference>
<organism evidence="2 3">
    <name type="scientific">Purpureocillium takamizusanense</name>
    <dbReference type="NCBI Taxonomy" id="2060973"/>
    <lineage>
        <taxon>Eukaryota</taxon>
        <taxon>Fungi</taxon>
        <taxon>Dikarya</taxon>
        <taxon>Ascomycota</taxon>
        <taxon>Pezizomycotina</taxon>
        <taxon>Sordariomycetes</taxon>
        <taxon>Hypocreomycetidae</taxon>
        <taxon>Hypocreales</taxon>
        <taxon>Ophiocordycipitaceae</taxon>
        <taxon>Purpureocillium</taxon>
    </lineage>
</organism>
<name>A0A9Q8V9Z6_9HYPO</name>
<keyword evidence="3" id="KW-1185">Reference proteome</keyword>
<dbReference type="AlphaFoldDB" id="A0A9Q8V9Z6"/>
<feature type="transmembrane region" description="Helical" evidence="1">
    <location>
        <begin position="23"/>
        <end position="45"/>
    </location>
</feature>
<keyword evidence="1" id="KW-0472">Membrane</keyword>
<evidence type="ECO:0000313" key="3">
    <source>
        <dbReference type="Proteomes" id="UP000829364"/>
    </source>
</evidence>
<proteinExistence type="predicted"/>
<dbReference type="KEGG" id="ptkz:JDV02_005076"/>
<protein>
    <recommendedName>
        <fullName evidence="4">MARVEL domain-containing protein</fullName>
    </recommendedName>
</protein>
<feature type="transmembrane region" description="Helical" evidence="1">
    <location>
        <begin position="57"/>
        <end position="77"/>
    </location>
</feature>
<dbReference type="RefSeq" id="XP_047842311.1">
    <property type="nucleotide sequence ID" value="XM_047986331.1"/>
</dbReference>
<gene>
    <name evidence="2" type="ORF">JDV02_005076</name>
</gene>
<feature type="transmembrane region" description="Helical" evidence="1">
    <location>
        <begin position="144"/>
        <end position="167"/>
    </location>
</feature>
<sequence length="179" mass="19295">MATGDVFRGASRWVLRHAWELGVVLRGVSAICCLLIHVSIARVAIAAISAGPSIESLILPLVLLGFVALLSLPWNGIETTTVLLRHGIGMPASVAITSDVLLCMCYTAVSAAIATHVLTNASEWYFFSNGTDYTDSVAPRFNQMALALAITEAALHLFLVAVTCCGIHNRKKERRFIEK</sequence>
<dbReference type="Proteomes" id="UP000829364">
    <property type="component" value="Chromosome 4"/>
</dbReference>
<evidence type="ECO:0000313" key="2">
    <source>
        <dbReference type="EMBL" id="UNI18830.1"/>
    </source>
</evidence>
<evidence type="ECO:0008006" key="4">
    <source>
        <dbReference type="Google" id="ProtNLM"/>
    </source>
</evidence>
<keyword evidence="1" id="KW-0812">Transmembrane</keyword>
<keyword evidence="1" id="KW-1133">Transmembrane helix</keyword>
<evidence type="ECO:0000256" key="1">
    <source>
        <dbReference type="SAM" id="Phobius"/>
    </source>
</evidence>